<dbReference type="GO" id="GO:0045893">
    <property type="term" value="P:positive regulation of DNA-templated transcription"/>
    <property type="evidence" value="ECO:0007669"/>
    <property type="project" value="TreeGrafter"/>
</dbReference>
<keyword evidence="5" id="KW-1185">Reference proteome</keyword>
<organism evidence="4 5">
    <name type="scientific">Zingiber officinale</name>
    <name type="common">Ginger</name>
    <name type="synonym">Amomum zingiber</name>
    <dbReference type="NCBI Taxonomy" id="94328"/>
    <lineage>
        <taxon>Eukaryota</taxon>
        <taxon>Viridiplantae</taxon>
        <taxon>Streptophyta</taxon>
        <taxon>Embryophyta</taxon>
        <taxon>Tracheophyta</taxon>
        <taxon>Spermatophyta</taxon>
        <taxon>Magnoliopsida</taxon>
        <taxon>Liliopsida</taxon>
        <taxon>Zingiberales</taxon>
        <taxon>Zingiberaceae</taxon>
        <taxon>Zingiber</taxon>
    </lineage>
</organism>
<feature type="domain" description="EDRF1 N-terminal" evidence="3">
    <location>
        <begin position="290"/>
        <end position="531"/>
    </location>
</feature>
<proteinExistence type="predicted"/>
<evidence type="ECO:0000256" key="2">
    <source>
        <dbReference type="SAM" id="MobiDB-lite"/>
    </source>
</evidence>
<sequence length="2202" mass="247494">MEGGSGDLQCVGKLEITKHKPVGFLCGTLPVPTDSTFPISQSALLPSPQITGVPRYQMLPAETDLNTLPLLSNLPEKVFPSSGKTSEGFHMESIPIIQNLSQKCEALAVSGLTEYGDEIDVVTPADILKQIFKIPYSKAQLSVTVQRIGNTLILNTGPDFEEGEKVFIRQSNQSRSSDPSIFLNFAMHSVRVEACDCPPSHQPSSAEQSDSTILPGHFGQREVPLVSSADAHASKSQYLNQNASGSRKPSHGNRDAYFWDRKQNKPKTRRRPDPVKNSSEIGEKPRLPMQDSDKFKRLGNSGFLRVLFWQFHNFRMLLGSDLLLFSNEKYVAVSLHLWDVSRQVTPLTWLEAWLDNVMASVPELAICYHQNGVVQGYELLKTDDIFLLKGISPDGTPAFHPEVVQKNGLSVLRFLQDNCKQDPGAYWLYKGAGEDVIQLFDLSVLPKKHSDDGHDKSCSSLSSLMSKGRRDSLFSLGKLLYRVAHRLSLSKASDNKVKCAQFFKKCLDFLSEQDHLVVRAYAHEQFARLILKCYEELEFTSEYFLPESEVTVTDLEEESSEFSLESKSQNKGLSRDAGCGTLKESGMVKLKTNIQLSTTTEIGTSEINVSSRSHDGLVMCQDASSSPMVRTVADPISSKLAAIHHVSQAIKSLRWKRQLQNTQVELIDHGNKIHDRSSSVSFSLCACGDADCIEICDIREWLPKSRIDRKMWKLILLLGESYLSLGEAYKEDGQLHQTLKVIELACLLYGSMPKHLEDAQFVSSIASSSACEFKFDRDSSYIVTDAVADLNTMLNEDARFSSQLSPTSLFWAKVWTLVGDVYVEYDRINGRDISVQAKNDALRSEARMPNEVVKEVKRMKKKLGRYNQNCSTCSLMNCSCQSDRVSSGNSASSSSGDSSSFFYRKQSRKLPLRNFSYSFSEQTQVNKNPYKAGISISNVSESNDFQDNKYNDAPATGLKGEELKEGFLQTSVGGYNNDKDACLGNAEETVNSEPCNADTSKARSGGIFKFLEGPKLGDVEYNLSAAVDCYSAASKAMDGAHPDLVEFSSVLKRWGWVSNELGRYRLEKKNLVDAEVAFADAIKVFKQVSDHTNIILINCNLGHGRRALAEELIVKMEELKRYDPLQNAYKQAMKSAKSEYIKSLEHYSAALAELTSVRERVDTSMYNEVQTQYANTYLRYGMLLEKESVISEGYDVGHMDLLLDDNKNKEYQKYAISASDAFREALATYEALGELRKQEIAFAQFQLACYYKNLCFKFLDLDHKLVNDSKCQDKNKKKAKWYASLAEKNWEKCITFYGPKIYPVMYLNILMELSSLELRLSDSLHISSMMEAALGHLLEGRQVVDADNNCSPDEISAIKDKLWNQLQALLKGMLAISRSGNANKSRATGQMGKLKKMYRIALRPASLHELHAMHKLWVSKSIKIMTLHMESSGFPLTASPLPCPSRGLFVFFLVLSLSPPETTVQVDGIPESLTERLYVALESVSAKEELVKQHAKVAEEALSGWEKSKKEVISIKQQLKAAIQKNTSLEERLGHVDDALKECVRQLRQSREAQEERIQDAIIKKVSEWESQKSQLETCLTELQAQLEAKTKSCTLLKHELCSKIEILEKENASLKSELVSLNEDFHTRTLDMELSIRAAETASKQHLESIKKMRKLEVECRSLRSRTHKSSLVNDSKLICNSLYGESLTDSQSDSAERLFSLDNDFSIPDSWASALITELDQFKNEKKTTKNLNSPVEIDLMDDFLEMERFAALTEADYGSSSLEREADLDVGNLRQILPSNVNSMLQQIAMLEAKIDKMAIEKEVLETTLAETNNQLEISYDELVVVKNELTELHGQLSWASGEKNTLEVKLEILEANRKNMELEHEDAYKEIMDLKHRVELLEGEVEVEKPLIAKFSSGCKNAEAVDLEEKKNELENKYACWVSTMSDKKNLLEEAEEVKIMSDRCAYKCQKMDIFEPKKEELNYLVKLDTIGSPKLHDRFDLTEGKSEKAFCAQLAANRPIRKAIDAKADLPYQEVEEDTSLSGECKSDTKFSEAKKIELVVQLELEHMEIRNLQDKVLILEKQMEKEKALTAEFASRCLTLEEQLSHKKQADLQQFRNSNEPPTIRQENEIAQAAGRLAECQRTMAALNLQLKSLATLEDFLPEAKTPESNGEVMEELNGEPKILDFSSPLEQIGGQSVLCSGTQDLSLSQSSFPHR</sequence>
<dbReference type="Pfam" id="PF05911">
    <property type="entry name" value="FPP"/>
    <property type="match status" value="4"/>
</dbReference>
<feature type="region of interest" description="Disordered" evidence="2">
    <location>
        <begin position="197"/>
        <end position="217"/>
    </location>
</feature>
<feature type="region of interest" description="Disordered" evidence="2">
    <location>
        <begin position="237"/>
        <end position="292"/>
    </location>
</feature>
<feature type="coiled-coil region" evidence="1">
    <location>
        <begin position="1847"/>
        <end position="1928"/>
    </location>
</feature>
<feature type="domain" description="EDRF1 N-terminal" evidence="3">
    <location>
        <begin position="114"/>
        <end position="156"/>
    </location>
</feature>
<feature type="compositionally biased region" description="Basic and acidic residues" evidence="2">
    <location>
        <begin position="252"/>
        <end position="263"/>
    </location>
</feature>
<accession>A0A8J5FU85</accession>
<evidence type="ECO:0000259" key="3">
    <source>
        <dbReference type="Pfam" id="PF23788"/>
    </source>
</evidence>
<reference evidence="4 5" key="1">
    <citation type="submission" date="2020-08" db="EMBL/GenBank/DDBJ databases">
        <title>Plant Genome Project.</title>
        <authorList>
            <person name="Zhang R.-G."/>
        </authorList>
    </citation>
    <scope>NUCLEOTIDE SEQUENCE [LARGE SCALE GENOMIC DNA]</scope>
    <source>
        <tissue evidence="4">Rhizome</tissue>
    </source>
</reference>
<name>A0A8J5FU85_ZINOF</name>
<dbReference type="PANTHER" id="PTHR15000:SF1">
    <property type="entry name" value="ERYTHROID DIFFERENTIATION-RELATED FACTOR 1"/>
    <property type="match status" value="1"/>
</dbReference>
<feature type="coiled-coil region" evidence="1">
    <location>
        <begin position="1512"/>
        <end position="1625"/>
    </location>
</feature>
<dbReference type="Proteomes" id="UP000734854">
    <property type="component" value="Unassembled WGS sequence"/>
</dbReference>
<gene>
    <name evidence="4" type="ORF">ZIOFF_043022</name>
</gene>
<feature type="compositionally biased region" description="Polar residues" evidence="2">
    <location>
        <begin position="237"/>
        <end position="247"/>
    </location>
</feature>
<evidence type="ECO:0000313" key="5">
    <source>
        <dbReference type="Proteomes" id="UP000734854"/>
    </source>
</evidence>
<keyword evidence="1" id="KW-0175">Coiled coil</keyword>
<evidence type="ECO:0000313" key="4">
    <source>
        <dbReference type="EMBL" id="KAG6495228.1"/>
    </source>
</evidence>
<dbReference type="Pfam" id="PF23788">
    <property type="entry name" value="EDRF1_N"/>
    <property type="match status" value="2"/>
</dbReference>
<comment type="caution">
    <text evidence="4">The sequence shown here is derived from an EMBL/GenBank/DDBJ whole genome shotgun (WGS) entry which is preliminary data.</text>
</comment>
<feature type="compositionally biased region" description="Polar residues" evidence="2">
    <location>
        <begin position="202"/>
        <end position="212"/>
    </location>
</feature>
<feature type="coiled-coil region" evidence="1">
    <location>
        <begin position="2048"/>
        <end position="2075"/>
    </location>
</feature>
<evidence type="ECO:0000256" key="1">
    <source>
        <dbReference type="SAM" id="Coils"/>
    </source>
</evidence>
<dbReference type="InterPro" id="IPR056582">
    <property type="entry name" value="EDRF1_N"/>
</dbReference>
<dbReference type="PANTHER" id="PTHR15000">
    <property type="entry name" value="ERYTHROID DIFFERENTIATION-RELATED FACTOR 1"/>
    <property type="match status" value="1"/>
</dbReference>
<dbReference type="InterPro" id="IPR008587">
    <property type="entry name" value="FPP_plant"/>
</dbReference>
<feature type="coiled-coil region" evidence="1">
    <location>
        <begin position="1784"/>
        <end position="1818"/>
    </location>
</feature>
<protein>
    <recommendedName>
        <fullName evidence="3">EDRF1 N-terminal domain-containing protein</fullName>
    </recommendedName>
</protein>
<feature type="compositionally biased region" description="Basic and acidic residues" evidence="2">
    <location>
        <begin position="281"/>
        <end position="292"/>
    </location>
</feature>
<dbReference type="EMBL" id="JACMSC010000012">
    <property type="protein sequence ID" value="KAG6495228.1"/>
    <property type="molecule type" value="Genomic_DNA"/>
</dbReference>